<dbReference type="GO" id="GO:0016740">
    <property type="term" value="F:transferase activity"/>
    <property type="evidence" value="ECO:0007669"/>
    <property type="project" value="InterPro"/>
</dbReference>
<feature type="compositionally biased region" description="Basic residues" evidence="1">
    <location>
        <begin position="460"/>
        <end position="470"/>
    </location>
</feature>
<name>A0A0N4ZEE0_PARTI</name>
<feature type="region of interest" description="Disordered" evidence="1">
    <location>
        <begin position="219"/>
        <end position="267"/>
    </location>
</feature>
<dbReference type="PANTHER" id="PTHR43293">
    <property type="entry name" value="ACETATE COA-TRANSFERASE YDIF"/>
    <property type="match status" value="1"/>
</dbReference>
<feature type="region of interest" description="Disordered" evidence="1">
    <location>
        <begin position="450"/>
        <end position="470"/>
    </location>
</feature>
<dbReference type="WBParaSite" id="PTRK_0000603900.1">
    <property type="protein sequence ID" value="PTRK_0000603900.1"/>
    <property type="gene ID" value="PTRK_0000603900"/>
</dbReference>
<feature type="compositionally biased region" description="Basic and acidic residues" evidence="1">
    <location>
        <begin position="230"/>
        <end position="246"/>
    </location>
</feature>
<sequence>MTDSNWNLKNQARQQRLQRASRALGDSLQGKICSTDKASTLLEAVLQVGDRVCLEGNNQKQADFLAQALADLDPARVHDLHMVQSVLSLPSHLDVFEKGIANRLDFSFSGPQGARLARLASAGRLNIGAIHTYLELFARYFVDLTPNVALIAAQAADEHGNLYTGPNTEDTPAIVEATAFSGGIVIAQVNELVDSQTTRLPRVDIPADWVNFVVQAPKPEPHRTAVHPRSGTDLRDPGADGDDGHQGHLRRVRREPPQPWHRLRHRRHRAAAADLRRIARLEGKNLPALGVEPTPGADSGDRIGLRQVGAFVRLRTGHGEVHRRTKRCVLHRRRWLDALQPRVLADSRPVCLRHVHRFHPADRPAGQQLHCHPRPHRRLRWRTEHGLRCTWPPPCQRGLDQGRPRGSSRTPGRSRYAAWPQAGGADGGNLPRTHDPRFCGHPGCLDPARTDRHGSASHHGVWRRCHPHPD</sequence>
<proteinExistence type="predicted"/>
<evidence type="ECO:0000313" key="3">
    <source>
        <dbReference type="WBParaSite" id="PTRK_0000603900.1"/>
    </source>
</evidence>
<accession>A0A0N4ZEE0</accession>
<dbReference type="Pfam" id="PF16957">
    <property type="entry name" value="Mal_decarbox_Al"/>
    <property type="match status" value="1"/>
</dbReference>
<keyword evidence="2" id="KW-1185">Reference proteome</keyword>
<dbReference type="InterPro" id="IPR005777">
    <property type="entry name" value="MadA"/>
</dbReference>
<feature type="compositionally biased region" description="Low complexity" evidence="1">
    <location>
        <begin position="404"/>
        <end position="415"/>
    </location>
</feature>
<dbReference type="Gene3D" id="3.40.1080.10">
    <property type="entry name" value="Glutaconate Coenzyme A-transferase"/>
    <property type="match status" value="1"/>
</dbReference>
<dbReference type="AlphaFoldDB" id="A0A0N4ZEE0"/>
<protein>
    <submittedName>
        <fullName evidence="3">Malonate decarboxylase subunit alpha</fullName>
    </submittedName>
</protein>
<dbReference type="PANTHER" id="PTHR43293:SF2">
    <property type="entry name" value="MALONATE DECARBOXYLASE ALPHA SUBUNIT"/>
    <property type="match status" value="1"/>
</dbReference>
<feature type="region of interest" description="Disordered" evidence="1">
    <location>
        <begin position="395"/>
        <end position="434"/>
    </location>
</feature>
<organism evidence="2 3">
    <name type="scientific">Parastrongyloides trichosuri</name>
    <name type="common">Possum-specific nematode worm</name>
    <dbReference type="NCBI Taxonomy" id="131310"/>
    <lineage>
        <taxon>Eukaryota</taxon>
        <taxon>Metazoa</taxon>
        <taxon>Ecdysozoa</taxon>
        <taxon>Nematoda</taxon>
        <taxon>Chromadorea</taxon>
        <taxon>Rhabditida</taxon>
        <taxon>Tylenchina</taxon>
        <taxon>Panagrolaimomorpha</taxon>
        <taxon>Strongyloidoidea</taxon>
        <taxon>Strongyloididae</taxon>
        <taxon>Parastrongyloides</taxon>
    </lineage>
</organism>
<dbReference type="SUPFAM" id="SSF100950">
    <property type="entry name" value="NagB/RpiA/CoA transferase-like"/>
    <property type="match status" value="1"/>
</dbReference>
<evidence type="ECO:0000256" key="1">
    <source>
        <dbReference type="SAM" id="MobiDB-lite"/>
    </source>
</evidence>
<dbReference type="Proteomes" id="UP000038045">
    <property type="component" value="Unplaced"/>
</dbReference>
<evidence type="ECO:0000313" key="2">
    <source>
        <dbReference type="Proteomes" id="UP000038045"/>
    </source>
</evidence>
<dbReference type="InterPro" id="IPR037171">
    <property type="entry name" value="NagB/RpiA_transferase-like"/>
</dbReference>
<reference evidence="3" key="1">
    <citation type="submission" date="2017-02" db="UniProtKB">
        <authorList>
            <consortium name="WormBaseParasite"/>
        </authorList>
    </citation>
    <scope>IDENTIFICATION</scope>
</reference>